<reference evidence="2" key="1">
    <citation type="submission" date="2021-03" db="EMBL/GenBank/DDBJ databases">
        <title>Draft genome sequence of rust myrtle Austropuccinia psidii MF-1, a brazilian biotype.</title>
        <authorList>
            <person name="Quecine M.C."/>
            <person name="Pachon D.M.R."/>
            <person name="Bonatelli M.L."/>
            <person name="Correr F.H."/>
            <person name="Franceschini L.M."/>
            <person name="Leite T.F."/>
            <person name="Margarido G.R.A."/>
            <person name="Almeida C.A."/>
            <person name="Ferrarezi J.A."/>
            <person name="Labate C.A."/>
        </authorList>
    </citation>
    <scope>NUCLEOTIDE SEQUENCE</scope>
    <source>
        <strain evidence="2">MF-1</strain>
    </source>
</reference>
<evidence type="ECO:0000313" key="2">
    <source>
        <dbReference type="EMBL" id="MBW0584875.1"/>
    </source>
</evidence>
<sequence>MTVNLDARNHQQGLELSTQGHVGTGGPPPPPGLHPRLLDCAIITTEQKRLQDQGLLSWVDFTIVRNDTLPNLGVSNLLAERAWE</sequence>
<feature type="region of interest" description="Disordered" evidence="1">
    <location>
        <begin position="1"/>
        <end position="34"/>
    </location>
</feature>
<feature type="compositionally biased region" description="Polar residues" evidence="1">
    <location>
        <begin position="10"/>
        <end position="19"/>
    </location>
</feature>
<dbReference type="EMBL" id="AVOT02119314">
    <property type="protein sequence ID" value="MBW0584875.1"/>
    <property type="molecule type" value="Genomic_DNA"/>
</dbReference>
<accession>A0A9Q3KTD4</accession>
<keyword evidence="3" id="KW-1185">Reference proteome</keyword>
<dbReference type="AlphaFoldDB" id="A0A9Q3KTD4"/>
<organism evidence="2 3">
    <name type="scientific">Austropuccinia psidii MF-1</name>
    <dbReference type="NCBI Taxonomy" id="1389203"/>
    <lineage>
        <taxon>Eukaryota</taxon>
        <taxon>Fungi</taxon>
        <taxon>Dikarya</taxon>
        <taxon>Basidiomycota</taxon>
        <taxon>Pucciniomycotina</taxon>
        <taxon>Pucciniomycetes</taxon>
        <taxon>Pucciniales</taxon>
        <taxon>Sphaerophragmiaceae</taxon>
        <taxon>Austropuccinia</taxon>
    </lineage>
</organism>
<evidence type="ECO:0000313" key="3">
    <source>
        <dbReference type="Proteomes" id="UP000765509"/>
    </source>
</evidence>
<evidence type="ECO:0000256" key="1">
    <source>
        <dbReference type="SAM" id="MobiDB-lite"/>
    </source>
</evidence>
<comment type="caution">
    <text evidence="2">The sequence shown here is derived from an EMBL/GenBank/DDBJ whole genome shotgun (WGS) entry which is preliminary data.</text>
</comment>
<gene>
    <name evidence="2" type="ORF">O181_124590</name>
</gene>
<dbReference type="Proteomes" id="UP000765509">
    <property type="component" value="Unassembled WGS sequence"/>
</dbReference>
<protein>
    <submittedName>
        <fullName evidence="2">Uncharacterized protein</fullName>
    </submittedName>
</protein>
<name>A0A9Q3KTD4_9BASI</name>
<proteinExistence type="predicted"/>